<dbReference type="Pfam" id="PF00485">
    <property type="entry name" value="PRK"/>
    <property type="match status" value="1"/>
</dbReference>
<dbReference type="GO" id="GO:0005524">
    <property type="term" value="F:ATP binding"/>
    <property type="evidence" value="ECO:0007669"/>
    <property type="project" value="InterPro"/>
</dbReference>
<dbReference type="InterPro" id="IPR027417">
    <property type="entry name" value="P-loop_NTPase"/>
</dbReference>
<reference evidence="3" key="1">
    <citation type="submission" date="2016-10" db="EMBL/GenBank/DDBJ databases">
        <authorList>
            <person name="Varghese N."/>
            <person name="Submissions S."/>
        </authorList>
    </citation>
    <scope>NUCLEOTIDE SEQUENCE [LARGE SCALE GENOMIC DNA]</scope>
    <source>
        <strain evidence="3">CGMCC 1.6963</strain>
    </source>
</reference>
<name>A0A1H9R056_9MICO</name>
<organism evidence="2 3">
    <name type="scientific">Pedococcus cremeus</name>
    <dbReference type="NCBI Taxonomy" id="587636"/>
    <lineage>
        <taxon>Bacteria</taxon>
        <taxon>Bacillati</taxon>
        <taxon>Actinomycetota</taxon>
        <taxon>Actinomycetes</taxon>
        <taxon>Micrococcales</taxon>
        <taxon>Intrasporangiaceae</taxon>
        <taxon>Pedococcus</taxon>
    </lineage>
</organism>
<dbReference type="InterPro" id="IPR006083">
    <property type="entry name" value="PRK/URK"/>
</dbReference>
<dbReference type="EMBL" id="FOHB01000001">
    <property type="protein sequence ID" value="SER65459.1"/>
    <property type="molecule type" value="Genomic_DNA"/>
</dbReference>
<evidence type="ECO:0000313" key="3">
    <source>
        <dbReference type="Proteomes" id="UP000199019"/>
    </source>
</evidence>
<accession>A0A1H9R056</accession>
<protein>
    <submittedName>
        <fullName evidence="2">Panthothenate kinase</fullName>
    </submittedName>
</protein>
<keyword evidence="3" id="KW-1185">Reference proteome</keyword>
<dbReference type="RefSeq" id="WP_245735591.1">
    <property type="nucleotide sequence ID" value="NZ_FOHB01000001.1"/>
</dbReference>
<keyword evidence="2" id="KW-0418">Kinase</keyword>
<dbReference type="Gene3D" id="3.40.50.300">
    <property type="entry name" value="P-loop containing nucleotide triphosphate hydrolases"/>
    <property type="match status" value="1"/>
</dbReference>
<keyword evidence="2" id="KW-0808">Transferase</keyword>
<dbReference type="Proteomes" id="UP000199019">
    <property type="component" value="Unassembled WGS sequence"/>
</dbReference>
<evidence type="ECO:0000259" key="1">
    <source>
        <dbReference type="Pfam" id="PF00485"/>
    </source>
</evidence>
<proteinExistence type="predicted"/>
<evidence type="ECO:0000313" key="2">
    <source>
        <dbReference type="EMBL" id="SER65459.1"/>
    </source>
</evidence>
<dbReference type="STRING" id="587636.SAMN05216199_0793"/>
<sequence length="235" mass="25189">MNRPTSRPMNSDDALHQVPDVGLLLDRLERLREAHDRRVVLGVAGSPGAGKTSLVLAVLAAAARRPALAGRLAHVPMDGFHLTNAELDRLGRRDRKGAPDTFDAPAYAAVLAAVRDPARPVVTAPSFDHAVGEPVPDALVVPASADIVLTEGNYLLLDEGPWRAVRALLDEVWFCGLGDDVRRERLVARHVEAGRDAEDAAEWVHRSDEANARLVAPTGGQADVLLVDGRVVSAR</sequence>
<dbReference type="GO" id="GO:0016301">
    <property type="term" value="F:kinase activity"/>
    <property type="evidence" value="ECO:0007669"/>
    <property type="project" value="UniProtKB-KW"/>
</dbReference>
<dbReference type="PANTHER" id="PTHR10285">
    <property type="entry name" value="URIDINE KINASE"/>
    <property type="match status" value="1"/>
</dbReference>
<dbReference type="AlphaFoldDB" id="A0A1H9R056"/>
<gene>
    <name evidence="2" type="ORF">SAMN05216199_0793</name>
</gene>
<feature type="domain" description="Phosphoribulokinase/uridine kinase" evidence="1">
    <location>
        <begin position="40"/>
        <end position="226"/>
    </location>
</feature>
<dbReference type="NCBIfam" id="NF006743">
    <property type="entry name" value="PRK09270.1-2"/>
    <property type="match status" value="1"/>
</dbReference>
<dbReference type="SUPFAM" id="SSF52540">
    <property type="entry name" value="P-loop containing nucleoside triphosphate hydrolases"/>
    <property type="match status" value="1"/>
</dbReference>